<evidence type="ECO:0000256" key="1">
    <source>
        <dbReference type="ARBA" id="ARBA00009820"/>
    </source>
</evidence>
<dbReference type="Gene3D" id="2.120.10.30">
    <property type="entry name" value="TolB, C-terminal domain"/>
    <property type="match status" value="1"/>
</dbReference>
<comment type="similarity">
    <text evidence="1">Belongs to the TolB family.</text>
</comment>
<proteinExistence type="inferred from homology"/>
<accession>A0A927F5Z9</accession>
<dbReference type="InterPro" id="IPR011042">
    <property type="entry name" value="6-blade_b-propeller_TolB-like"/>
</dbReference>
<dbReference type="PANTHER" id="PTHR36842">
    <property type="entry name" value="PROTEIN TOLB HOMOLOG"/>
    <property type="match status" value="1"/>
</dbReference>
<dbReference type="InterPro" id="IPR011659">
    <property type="entry name" value="WD40"/>
</dbReference>
<comment type="caution">
    <text evidence="3">The sequence shown here is derived from an EMBL/GenBank/DDBJ whole genome shotgun (WGS) entry which is preliminary data.</text>
</comment>
<evidence type="ECO:0000313" key="3">
    <source>
        <dbReference type="EMBL" id="MBD5779072.1"/>
    </source>
</evidence>
<gene>
    <name evidence="3" type="ORF">IEN85_06170</name>
</gene>
<reference evidence="3" key="1">
    <citation type="submission" date="2020-09" db="EMBL/GenBank/DDBJ databases">
        <title>Pelagicoccus enzymogenes sp. nov. with an EPS production, isolated from marine sediment.</title>
        <authorList>
            <person name="Feng X."/>
        </authorList>
    </citation>
    <scope>NUCLEOTIDE SEQUENCE</scope>
    <source>
        <strain evidence="3">NFK12</strain>
    </source>
</reference>
<keyword evidence="2" id="KW-0732">Signal</keyword>
<dbReference type="PANTHER" id="PTHR36842:SF1">
    <property type="entry name" value="PROTEIN TOLB"/>
    <property type="match status" value="1"/>
</dbReference>
<protein>
    <submittedName>
        <fullName evidence="3">PD40 domain-containing protein</fullName>
    </submittedName>
</protein>
<dbReference type="Proteomes" id="UP000622317">
    <property type="component" value="Unassembled WGS sequence"/>
</dbReference>
<name>A0A927F5Z9_9BACT</name>
<dbReference type="AlphaFoldDB" id="A0A927F5Z9"/>
<keyword evidence="4" id="KW-1185">Reference proteome</keyword>
<dbReference type="Pfam" id="PF07676">
    <property type="entry name" value="PD40"/>
    <property type="match status" value="4"/>
</dbReference>
<evidence type="ECO:0000256" key="2">
    <source>
        <dbReference type="SAM" id="SignalP"/>
    </source>
</evidence>
<organism evidence="3 4">
    <name type="scientific">Pelagicoccus enzymogenes</name>
    <dbReference type="NCBI Taxonomy" id="2773457"/>
    <lineage>
        <taxon>Bacteria</taxon>
        <taxon>Pseudomonadati</taxon>
        <taxon>Verrucomicrobiota</taxon>
        <taxon>Opitutia</taxon>
        <taxon>Puniceicoccales</taxon>
        <taxon>Pelagicoccaceae</taxon>
        <taxon>Pelagicoccus</taxon>
    </lineage>
</organism>
<dbReference type="RefSeq" id="WP_191616212.1">
    <property type="nucleotide sequence ID" value="NZ_JACYFG010000007.1"/>
</dbReference>
<dbReference type="EMBL" id="JACYFG010000007">
    <property type="protein sequence ID" value="MBD5779072.1"/>
    <property type="molecule type" value="Genomic_DNA"/>
</dbReference>
<evidence type="ECO:0000313" key="4">
    <source>
        <dbReference type="Proteomes" id="UP000622317"/>
    </source>
</evidence>
<feature type="chain" id="PRO_5037955857" evidence="2">
    <location>
        <begin position="28"/>
        <end position="406"/>
    </location>
</feature>
<feature type="signal peptide" evidence="2">
    <location>
        <begin position="1"/>
        <end position="27"/>
    </location>
</feature>
<dbReference type="SUPFAM" id="SSF82171">
    <property type="entry name" value="DPP6 N-terminal domain-like"/>
    <property type="match status" value="1"/>
</dbReference>
<sequence>MNLRLPKLFRTALLIAMAMPLVGLALAQYDGGVVTIDSVPPSTLVVVRSGNSNTKAILDTAFRIDGRFDVVASANEAHYTIQIDPLGSGSAKLSIFSGVPEKLMFTETLSGDSSLNAVYRAIDRAVYKTRRGDSGFWSGKLAFINEESGAPEVCVSDMLFQRVVQLTNDRVSALGPKWSPDGNQIVYTSYRAGFPDIYQLDLRTNSRQVIANYKGLNTGARYSPDGSRMAMIISGGNNSDVWVREASGRMKNLTKSRGLEAAPAWSPDGTRLVFSSDERGGPQLYVMPSVGGSYRRLATNVSGDCAQPDWNPVHDNKIAFSAAIGSGRQIVIYDSRLGKSRIISNESGDAIEPHWLADGRHLVYTHRRANRSEIKIMDTAAEPNQFGKSYVISGSRVKVSQPAFVK</sequence>